<dbReference type="PANTHER" id="PTHR11697:SF230">
    <property type="entry name" value="ZINC FINGER, MYM DOMAIN CONTAINING 1"/>
    <property type="match status" value="1"/>
</dbReference>
<dbReference type="AlphaFoldDB" id="A0AAN7G6H8"/>
<feature type="transmembrane region" description="Helical" evidence="1">
    <location>
        <begin position="515"/>
        <end position="533"/>
    </location>
</feature>
<evidence type="ECO:0000259" key="2">
    <source>
        <dbReference type="SMART" id="SM00597"/>
    </source>
</evidence>
<keyword evidence="1" id="KW-1133">Transmembrane helix</keyword>
<dbReference type="InterPro" id="IPR012337">
    <property type="entry name" value="RNaseH-like_sf"/>
</dbReference>
<evidence type="ECO:0000256" key="1">
    <source>
        <dbReference type="SAM" id="Phobius"/>
    </source>
</evidence>
<dbReference type="SMART" id="SM00597">
    <property type="entry name" value="ZnF_TTF"/>
    <property type="match status" value="1"/>
</dbReference>
<gene>
    <name evidence="3" type="ORF">RGQ29_011549</name>
</gene>
<name>A0AAN7G6H8_QUERU</name>
<protein>
    <recommendedName>
        <fullName evidence="2">TTF-type domain-containing protein</fullName>
    </recommendedName>
</protein>
<keyword evidence="1" id="KW-0472">Membrane</keyword>
<dbReference type="Proteomes" id="UP001324115">
    <property type="component" value="Unassembled WGS sequence"/>
</dbReference>
<evidence type="ECO:0000313" key="4">
    <source>
        <dbReference type="Proteomes" id="UP001324115"/>
    </source>
</evidence>
<keyword evidence="1" id="KW-0812">Transmembrane</keyword>
<keyword evidence="4" id="KW-1185">Reference proteome</keyword>
<dbReference type="Pfam" id="PF14291">
    <property type="entry name" value="DUF4371"/>
    <property type="match status" value="1"/>
</dbReference>
<proteinExistence type="predicted"/>
<dbReference type="InterPro" id="IPR025398">
    <property type="entry name" value="DUF4371"/>
</dbReference>
<evidence type="ECO:0000313" key="3">
    <source>
        <dbReference type="EMBL" id="KAK4602555.1"/>
    </source>
</evidence>
<dbReference type="SUPFAM" id="SSF53098">
    <property type="entry name" value="Ribonuclease H-like"/>
    <property type="match status" value="1"/>
</dbReference>
<dbReference type="InterPro" id="IPR055298">
    <property type="entry name" value="AtLOH3-like"/>
</dbReference>
<feature type="domain" description="TTF-type" evidence="2">
    <location>
        <begin position="57"/>
        <end position="153"/>
    </location>
</feature>
<accession>A0AAN7G6H8</accession>
<dbReference type="EMBL" id="JAXUIC010000002">
    <property type="protein sequence ID" value="KAK4602555.1"/>
    <property type="molecule type" value="Genomic_DNA"/>
</dbReference>
<comment type="caution">
    <text evidence="3">The sequence shown here is derived from an EMBL/GenBank/DDBJ whole genome shotgun (WGS) entry which is preliminary data.</text>
</comment>
<sequence length="551" mass="63283">MDKYLIRKSQNLPSNFGLRQKISSYHPNNHDEIRRYYLTKGPCQPVHDYPVSYFSGKPHRFRSDSYVNRKWLEYIIDKDAAFCFYCYLFGQDVGKFKLWNQLVKLDSHVGGVNSAHNQAIKKNKIEYRVQLNAIVDCIKFLLCWGLAFRGHDESQGSSDKGNFLELLQFLVDHNESINELAHLDIQKDIVNAIARETSKAIIKDLDNGFFSILADESRDILVKEQMSLILHYVNKKGIIIEQFLGIVHVASTTALSLKYAIECLLCEHNLSLSNLRGQGYDGASNMQGDINCLKTLILKENKSGFYVHCFSYQLQLTLVVVAKNHINIVEFFYVVSNSITVVGGSYKRRDALRDAQFAKIKEDLENGIRRSGQGLNQETNLKCPGDTRWGSYYGTILNLILMFSAVVDVLEIIEENASGRPQRNTQQNTNLHHYHVELFYTVIDMQLQELNNRFSEVNTDLLLCMACLNPSNSFVTFDKEMLIRLANNDFFLEFQGVTELTKKLVSTRKHETNPLVYLFVKLALTLLVATAIVKRSFLAMKYIKNELRNRM</sequence>
<organism evidence="3 4">
    <name type="scientific">Quercus rubra</name>
    <name type="common">Northern red oak</name>
    <name type="synonym">Quercus borealis</name>
    <dbReference type="NCBI Taxonomy" id="3512"/>
    <lineage>
        <taxon>Eukaryota</taxon>
        <taxon>Viridiplantae</taxon>
        <taxon>Streptophyta</taxon>
        <taxon>Embryophyta</taxon>
        <taxon>Tracheophyta</taxon>
        <taxon>Spermatophyta</taxon>
        <taxon>Magnoliopsida</taxon>
        <taxon>eudicotyledons</taxon>
        <taxon>Gunneridae</taxon>
        <taxon>Pentapetalae</taxon>
        <taxon>rosids</taxon>
        <taxon>fabids</taxon>
        <taxon>Fagales</taxon>
        <taxon>Fagaceae</taxon>
        <taxon>Quercus</taxon>
    </lineage>
</organism>
<dbReference type="InterPro" id="IPR006580">
    <property type="entry name" value="Znf_TTF"/>
</dbReference>
<dbReference type="PANTHER" id="PTHR11697">
    <property type="entry name" value="GENERAL TRANSCRIPTION FACTOR 2-RELATED ZINC FINGER PROTEIN"/>
    <property type="match status" value="1"/>
</dbReference>
<reference evidence="3 4" key="1">
    <citation type="journal article" date="2023" name="G3 (Bethesda)">
        <title>A haplotype-resolved chromosome-scale genome for Quercus rubra L. provides insights into the genetics of adaptive traits for red oak species.</title>
        <authorList>
            <person name="Kapoor B."/>
            <person name="Jenkins J."/>
            <person name="Schmutz J."/>
            <person name="Zhebentyayeva T."/>
            <person name="Kuelheim C."/>
            <person name="Coggeshall M."/>
            <person name="Heim C."/>
            <person name="Lasky J.R."/>
            <person name="Leites L."/>
            <person name="Islam-Faridi N."/>
            <person name="Romero-Severson J."/>
            <person name="DeLeo V.L."/>
            <person name="Lucas S.M."/>
            <person name="Lazic D."/>
            <person name="Gailing O."/>
            <person name="Carlson J."/>
            <person name="Staton M."/>
        </authorList>
    </citation>
    <scope>NUCLEOTIDE SEQUENCE [LARGE SCALE GENOMIC DNA]</scope>
    <source>
        <strain evidence="3">Pseudo-F2</strain>
    </source>
</reference>